<proteinExistence type="predicted"/>
<dbReference type="AlphaFoldDB" id="A0A8J2PJK2"/>
<accession>A0A8J2PJK2</accession>
<organism evidence="1 2">
    <name type="scientific">Allacma fusca</name>
    <dbReference type="NCBI Taxonomy" id="39272"/>
    <lineage>
        <taxon>Eukaryota</taxon>
        <taxon>Metazoa</taxon>
        <taxon>Ecdysozoa</taxon>
        <taxon>Arthropoda</taxon>
        <taxon>Hexapoda</taxon>
        <taxon>Collembola</taxon>
        <taxon>Symphypleona</taxon>
        <taxon>Sminthuridae</taxon>
        <taxon>Allacma</taxon>
    </lineage>
</organism>
<evidence type="ECO:0000313" key="1">
    <source>
        <dbReference type="EMBL" id="CAG7824909.1"/>
    </source>
</evidence>
<feature type="non-terminal residue" evidence="1">
    <location>
        <position position="1"/>
    </location>
</feature>
<sequence>DLVKRKLTKSYKRADIVVGGDRPQDIRIHNEKFFHRVANDKSLGLGESYMDGWWDCDRVDEFSTRVFGNGVYKLIAKLPDVRFINYLKYHVFNLQTAKRSWEVAEKHYDLGKLKL</sequence>
<evidence type="ECO:0000313" key="2">
    <source>
        <dbReference type="Proteomes" id="UP000708208"/>
    </source>
</evidence>
<gene>
    <name evidence="1" type="ORF">AFUS01_LOCUS35042</name>
</gene>
<dbReference type="OrthoDB" id="8300214at2759"/>
<name>A0A8J2PJK2_9HEXA</name>
<reference evidence="1" key="1">
    <citation type="submission" date="2021-06" db="EMBL/GenBank/DDBJ databases">
        <authorList>
            <person name="Hodson N. C."/>
            <person name="Mongue J. A."/>
            <person name="Jaron S. K."/>
        </authorList>
    </citation>
    <scope>NUCLEOTIDE SEQUENCE</scope>
</reference>
<protein>
    <recommendedName>
        <fullName evidence="3">Cyclopropane-fatty-acyl-phospholipid synthase</fullName>
    </recommendedName>
</protein>
<comment type="caution">
    <text evidence="1">The sequence shown here is derived from an EMBL/GenBank/DDBJ whole genome shotgun (WGS) entry which is preliminary data.</text>
</comment>
<keyword evidence="2" id="KW-1185">Reference proteome</keyword>
<dbReference type="Proteomes" id="UP000708208">
    <property type="component" value="Unassembled WGS sequence"/>
</dbReference>
<evidence type="ECO:0008006" key="3">
    <source>
        <dbReference type="Google" id="ProtNLM"/>
    </source>
</evidence>
<dbReference type="EMBL" id="CAJVCH010534427">
    <property type="protein sequence ID" value="CAG7824909.1"/>
    <property type="molecule type" value="Genomic_DNA"/>
</dbReference>